<keyword evidence="4" id="KW-1185">Reference proteome</keyword>
<reference evidence="3 4" key="1">
    <citation type="submission" date="2022-05" db="EMBL/GenBank/DDBJ databases">
        <title>A multi-omics perspective on studying reproductive biology in Daphnia sinensis.</title>
        <authorList>
            <person name="Jia J."/>
        </authorList>
    </citation>
    <scope>NUCLEOTIDE SEQUENCE [LARGE SCALE GENOMIC DNA]</scope>
    <source>
        <strain evidence="3 4">WSL</strain>
    </source>
</reference>
<dbReference type="SUPFAM" id="SSF82153">
    <property type="entry name" value="FAS1 domain"/>
    <property type="match status" value="2"/>
</dbReference>
<keyword evidence="1" id="KW-0732">Signal</keyword>
<evidence type="ECO:0000259" key="2">
    <source>
        <dbReference type="PROSITE" id="PS50213"/>
    </source>
</evidence>
<name>A0AAD5KJ60_9CRUS</name>
<dbReference type="Proteomes" id="UP000820818">
    <property type="component" value="Linkage Group LG9"/>
</dbReference>
<proteinExistence type="predicted"/>
<dbReference type="InterPro" id="IPR050904">
    <property type="entry name" value="Adhesion/Biosynth-related"/>
</dbReference>
<feature type="domain" description="FAS1" evidence="2">
    <location>
        <begin position="72"/>
        <end position="199"/>
    </location>
</feature>
<sequence>MVKVWTKIVTLLCVLHSMEAVFMITLPSVEVEKKLEELGKRKPYLMQSPNYASSTLKNLTNVERELHGQPNEAKNLVDLAESLNLTTLVKALEQTGLDNIIDHEGKYTLFAPTNEAFLNIPKWANDIPLKELLSFHIARGLIHSSEIHNDLLARSILSKRDIRLNVYKNGDVVTANGSPISSADYTAHNGVLHIIDRVVVSIYQRGGTIVKELARCPVFKSLTKLITIAGLKDALHAKGPFTLFAPSDEAFAKVPADCMKHLVDNPEMLRQVLLYHVAHGSWFSAGLEDGMSLDSLQDSKLSVTIKEGSVVIGDKAKVTTPDAIGSNGVIHSIDTVLIPPSIEKQLAKMMAKTAKKQKKLIGSNKD</sequence>
<dbReference type="PANTHER" id="PTHR10900:SF120">
    <property type="entry name" value="MUCIN-5AC-RELATED"/>
    <property type="match status" value="1"/>
</dbReference>
<protein>
    <recommendedName>
        <fullName evidence="2">FAS1 domain-containing protein</fullName>
    </recommendedName>
</protein>
<accession>A0AAD5KJ60</accession>
<evidence type="ECO:0000313" key="3">
    <source>
        <dbReference type="EMBL" id="KAI9553551.1"/>
    </source>
</evidence>
<evidence type="ECO:0000256" key="1">
    <source>
        <dbReference type="SAM" id="SignalP"/>
    </source>
</evidence>
<gene>
    <name evidence="3" type="ORF">GHT06_021469</name>
</gene>
<dbReference type="GO" id="GO:0050839">
    <property type="term" value="F:cell adhesion molecule binding"/>
    <property type="evidence" value="ECO:0007669"/>
    <property type="project" value="TreeGrafter"/>
</dbReference>
<dbReference type="Pfam" id="PF02469">
    <property type="entry name" value="Fasciclin"/>
    <property type="match status" value="2"/>
</dbReference>
<dbReference type="GO" id="GO:0031012">
    <property type="term" value="C:extracellular matrix"/>
    <property type="evidence" value="ECO:0007669"/>
    <property type="project" value="TreeGrafter"/>
</dbReference>
<dbReference type="PANTHER" id="PTHR10900">
    <property type="entry name" value="PERIOSTIN-RELATED"/>
    <property type="match status" value="1"/>
</dbReference>
<dbReference type="AlphaFoldDB" id="A0AAD5KJ60"/>
<dbReference type="GO" id="GO:0030198">
    <property type="term" value="P:extracellular matrix organization"/>
    <property type="evidence" value="ECO:0007669"/>
    <property type="project" value="TreeGrafter"/>
</dbReference>
<dbReference type="EMBL" id="WJBH02000009">
    <property type="protein sequence ID" value="KAI9553551.1"/>
    <property type="molecule type" value="Genomic_DNA"/>
</dbReference>
<dbReference type="PROSITE" id="PS50213">
    <property type="entry name" value="FAS1"/>
    <property type="match status" value="2"/>
</dbReference>
<dbReference type="GO" id="GO:0007155">
    <property type="term" value="P:cell adhesion"/>
    <property type="evidence" value="ECO:0007669"/>
    <property type="project" value="TreeGrafter"/>
</dbReference>
<dbReference type="InterPro" id="IPR000782">
    <property type="entry name" value="FAS1_domain"/>
</dbReference>
<dbReference type="SMART" id="SM00554">
    <property type="entry name" value="FAS1"/>
    <property type="match status" value="2"/>
</dbReference>
<feature type="chain" id="PRO_5042038860" description="FAS1 domain-containing protein" evidence="1">
    <location>
        <begin position="21"/>
        <end position="366"/>
    </location>
</feature>
<organism evidence="3 4">
    <name type="scientific">Daphnia sinensis</name>
    <dbReference type="NCBI Taxonomy" id="1820382"/>
    <lineage>
        <taxon>Eukaryota</taxon>
        <taxon>Metazoa</taxon>
        <taxon>Ecdysozoa</taxon>
        <taxon>Arthropoda</taxon>
        <taxon>Crustacea</taxon>
        <taxon>Branchiopoda</taxon>
        <taxon>Diplostraca</taxon>
        <taxon>Cladocera</taxon>
        <taxon>Anomopoda</taxon>
        <taxon>Daphniidae</taxon>
        <taxon>Daphnia</taxon>
        <taxon>Daphnia similis group</taxon>
    </lineage>
</organism>
<feature type="domain" description="FAS1" evidence="2">
    <location>
        <begin position="206"/>
        <end position="337"/>
    </location>
</feature>
<evidence type="ECO:0000313" key="4">
    <source>
        <dbReference type="Proteomes" id="UP000820818"/>
    </source>
</evidence>
<dbReference type="GO" id="GO:0005615">
    <property type="term" value="C:extracellular space"/>
    <property type="evidence" value="ECO:0007669"/>
    <property type="project" value="TreeGrafter"/>
</dbReference>
<feature type="signal peptide" evidence="1">
    <location>
        <begin position="1"/>
        <end position="20"/>
    </location>
</feature>
<dbReference type="InterPro" id="IPR036378">
    <property type="entry name" value="FAS1_dom_sf"/>
</dbReference>
<dbReference type="Gene3D" id="2.30.180.10">
    <property type="entry name" value="FAS1 domain"/>
    <property type="match status" value="2"/>
</dbReference>
<dbReference type="FunFam" id="2.30.180.10:FF:000032">
    <property type="entry name" value="Fasciclin domain-containing protein, putative"/>
    <property type="match status" value="2"/>
</dbReference>
<comment type="caution">
    <text evidence="3">The sequence shown here is derived from an EMBL/GenBank/DDBJ whole genome shotgun (WGS) entry which is preliminary data.</text>
</comment>